<gene>
    <name evidence="2" type="ORF">A4V15_06455</name>
</gene>
<dbReference type="EMBL" id="LWCR01000045">
    <property type="protein sequence ID" value="OAN26033.1"/>
    <property type="molecule type" value="Genomic_DNA"/>
</dbReference>
<evidence type="ECO:0000313" key="3">
    <source>
        <dbReference type="Proteomes" id="UP000078356"/>
    </source>
</evidence>
<feature type="region of interest" description="Disordered" evidence="1">
    <location>
        <begin position="54"/>
        <end position="73"/>
    </location>
</feature>
<evidence type="ECO:0000256" key="1">
    <source>
        <dbReference type="SAM" id="MobiDB-lite"/>
    </source>
</evidence>
<name>A0A178LAV7_9PSED</name>
<reference evidence="2 3" key="1">
    <citation type="submission" date="2016-04" db="EMBL/GenBank/DDBJ databases">
        <title>Draft Genome Sequences of Staphylococcus capitis Strain H36, S. capitis Strain H65, S. cohnii Strain H62, S. hominis Strain H69, Mycobacterium iranicum Strain H39, Plantibacter sp. Strain H53, Pseudomonas oryzihabitans Strain H72, and Microbacterium sp. Strain H83, isolated from residential settings.</title>
        <authorList>
            <person name="Lymperopoulou D."/>
            <person name="Adams R.I."/>
            <person name="Lindow S."/>
            <person name="Coil D.A."/>
            <person name="Jospin G."/>
            <person name="Eisen J.A."/>
        </authorList>
    </citation>
    <scope>NUCLEOTIDE SEQUENCE [LARGE SCALE GENOMIC DNA]</scope>
    <source>
        <strain evidence="2 3">H72</strain>
    </source>
</reference>
<organism evidence="2 3">
    <name type="scientific">Pseudomonas oryzihabitans</name>
    <dbReference type="NCBI Taxonomy" id="47885"/>
    <lineage>
        <taxon>Bacteria</taxon>
        <taxon>Pseudomonadati</taxon>
        <taxon>Pseudomonadota</taxon>
        <taxon>Gammaproteobacteria</taxon>
        <taxon>Pseudomonadales</taxon>
        <taxon>Pseudomonadaceae</taxon>
        <taxon>Pseudomonas</taxon>
    </lineage>
</organism>
<dbReference type="AlphaFoldDB" id="A0A178LAV7"/>
<proteinExistence type="predicted"/>
<protein>
    <submittedName>
        <fullName evidence="2">Uncharacterized protein</fullName>
    </submittedName>
</protein>
<accession>A0A178LAV7</accession>
<dbReference type="Proteomes" id="UP000078356">
    <property type="component" value="Unassembled WGS sequence"/>
</dbReference>
<sequence>MREQFIEQAELPKGALRHWRRIEITLHTPTESGDKTFVLWSNMPHEIEAATLRGTVPQATAHRRPVRAPRVGA</sequence>
<comment type="caution">
    <text evidence="2">The sequence shown here is derived from an EMBL/GenBank/DDBJ whole genome shotgun (WGS) entry which is preliminary data.</text>
</comment>
<evidence type="ECO:0000313" key="2">
    <source>
        <dbReference type="EMBL" id="OAN26033.1"/>
    </source>
</evidence>